<dbReference type="SUPFAM" id="SSF46955">
    <property type="entry name" value="Putative DNA-binding domain"/>
    <property type="match status" value="1"/>
</dbReference>
<name>A0A3D2X288_9FIRM</name>
<dbReference type="CDD" id="cd04764">
    <property type="entry name" value="HTH_MlrA-like_sg1"/>
    <property type="match status" value="1"/>
</dbReference>
<comment type="caution">
    <text evidence="6">The sequence shown here is derived from an EMBL/GenBank/DDBJ whole genome shotgun (WGS) entry which is preliminary data.</text>
</comment>
<evidence type="ECO:0000256" key="2">
    <source>
        <dbReference type="ARBA" id="ARBA00023015"/>
    </source>
</evidence>
<gene>
    <name evidence="6" type="ORF">DHW61_01515</name>
</gene>
<evidence type="ECO:0000256" key="4">
    <source>
        <dbReference type="ARBA" id="ARBA00023163"/>
    </source>
</evidence>
<evidence type="ECO:0000256" key="1">
    <source>
        <dbReference type="ARBA" id="ARBA00022491"/>
    </source>
</evidence>
<protein>
    <recommendedName>
        <fullName evidence="5">HTH merR-type domain-containing protein</fullName>
    </recommendedName>
</protein>
<dbReference type="InterPro" id="IPR000551">
    <property type="entry name" value="MerR-type_HTH_dom"/>
</dbReference>
<evidence type="ECO:0000259" key="5">
    <source>
        <dbReference type="PROSITE" id="PS50937"/>
    </source>
</evidence>
<keyword evidence="2" id="KW-0805">Transcription regulation</keyword>
<proteinExistence type="predicted"/>
<dbReference type="GO" id="GO:0003677">
    <property type="term" value="F:DNA binding"/>
    <property type="evidence" value="ECO:0007669"/>
    <property type="project" value="UniProtKB-KW"/>
</dbReference>
<evidence type="ECO:0000313" key="6">
    <source>
        <dbReference type="EMBL" id="HCL01096.1"/>
    </source>
</evidence>
<keyword evidence="4" id="KW-0804">Transcription</keyword>
<keyword evidence="3" id="KW-0238">DNA-binding</keyword>
<dbReference type="PANTHER" id="PTHR30204">
    <property type="entry name" value="REDOX-CYCLING DRUG-SENSING TRANSCRIPTIONAL ACTIVATOR SOXR"/>
    <property type="match status" value="1"/>
</dbReference>
<dbReference type="SMART" id="SM00422">
    <property type="entry name" value="HTH_MERR"/>
    <property type="match status" value="1"/>
</dbReference>
<dbReference type="Gene3D" id="1.10.1660.10">
    <property type="match status" value="1"/>
</dbReference>
<dbReference type="AlphaFoldDB" id="A0A3D2X288"/>
<keyword evidence="1" id="KW-0678">Repressor</keyword>
<sequence length="178" mass="20843">MKDRIYMITEASKMIEVKPNELRYMEEQLELDIPRNELGYRYYKLQHIELLKTVNILKNEGFSFKVIQMILPYIDKLFSMEPGRIDLFKDKLGVATGLFGTKAQQNLRTQYSKWRDAMNLDSTEELKKLDNLDAKGAIIDVQTMEKVTKKNGDSLEFHDVVEQKKPYDIGQTVEIVEE</sequence>
<dbReference type="PANTHER" id="PTHR30204:SF69">
    <property type="entry name" value="MERR-FAMILY TRANSCRIPTIONAL REGULATOR"/>
    <property type="match status" value="1"/>
</dbReference>
<evidence type="ECO:0000256" key="3">
    <source>
        <dbReference type="ARBA" id="ARBA00023125"/>
    </source>
</evidence>
<dbReference type="GO" id="GO:0003700">
    <property type="term" value="F:DNA-binding transcription factor activity"/>
    <property type="evidence" value="ECO:0007669"/>
    <property type="project" value="InterPro"/>
</dbReference>
<accession>A0A3D2X288</accession>
<dbReference type="InterPro" id="IPR009061">
    <property type="entry name" value="DNA-bd_dom_put_sf"/>
</dbReference>
<dbReference type="InterPro" id="IPR047057">
    <property type="entry name" value="MerR_fam"/>
</dbReference>
<organism evidence="6 7">
    <name type="scientific">Lachnoclostridium phytofermentans</name>
    <dbReference type="NCBI Taxonomy" id="66219"/>
    <lineage>
        <taxon>Bacteria</taxon>
        <taxon>Bacillati</taxon>
        <taxon>Bacillota</taxon>
        <taxon>Clostridia</taxon>
        <taxon>Lachnospirales</taxon>
        <taxon>Lachnospiraceae</taxon>
    </lineage>
</organism>
<dbReference type="EMBL" id="DPVV01000057">
    <property type="protein sequence ID" value="HCL01096.1"/>
    <property type="molecule type" value="Genomic_DNA"/>
</dbReference>
<feature type="non-terminal residue" evidence="6">
    <location>
        <position position="178"/>
    </location>
</feature>
<dbReference type="PROSITE" id="PS50937">
    <property type="entry name" value="HTH_MERR_2"/>
    <property type="match status" value="1"/>
</dbReference>
<dbReference type="Proteomes" id="UP000262969">
    <property type="component" value="Unassembled WGS sequence"/>
</dbReference>
<reference evidence="6 7" key="1">
    <citation type="journal article" date="2018" name="Nat. Biotechnol.">
        <title>A standardized bacterial taxonomy based on genome phylogeny substantially revises the tree of life.</title>
        <authorList>
            <person name="Parks D.H."/>
            <person name="Chuvochina M."/>
            <person name="Waite D.W."/>
            <person name="Rinke C."/>
            <person name="Skarshewski A."/>
            <person name="Chaumeil P.A."/>
            <person name="Hugenholtz P."/>
        </authorList>
    </citation>
    <scope>NUCLEOTIDE SEQUENCE [LARGE SCALE GENOMIC DNA]</scope>
    <source>
        <strain evidence="6">UBA11728</strain>
    </source>
</reference>
<evidence type="ECO:0000313" key="7">
    <source>
        <dbReference type="Proteomes" id="UP000262969"/>
    </source>
</evidence>
<feature type="domain" description="HTH merR-type" evidence="5">
    <location>
        <begin position="5"/>
        <end position="73"/>
    </location>
</feature>
<dbReference type="Pfam" id="PF13411">
    <property type="entry name" value="MerR_1"/>
    <property type="match status" value="1"/>
</dbReference>